<dbReference type="PROSITE" id="PS50043">
    <property type="entry name" value="HTH_LUXR_2"/>
    <property type="match status" value="1"/>
</dbReference>
<dbReference type="PRINTS" id="PR00038">
    <property type="entry name" value="HTHLUXR"/>
</dbReference>
<evidence type="ECO:0000256" key="3">
    <source>
        <dbReference type="ARBA" id="ARBA00023163"/>
    </source>
</evidence>
<evidence type="ECO:0000313" key="6">
    <source>
        <dbReference type="Proteomes" id="UP001596977"/>
    </source>
</evidence>
<organism evidence="5 6">
    <name type="scientific">Sphingomonas canadensis</name>
    <dbReference type="NCBI Taxonomy" id="1219257"/>
    <lineage>
        <taxon>Bacteria</taxon>
        <taxon>Pseudomonadati</taxon>
        <taxon>Pseudomonadota</taxon>
        <taxon>Alphaproteobacteria</taxon>
        <taxon>Sphingomonadales</taxon>
        <taxon>Sphingomonadaceae</taxon>
        <taxon>Sphingomonas</taxon>
    </lineage>
</organism>
<dbReference type="InterPro" id="IPR036693">
    <property type="entry name" value="TF_LuxR_autoind-bd_dom_sf"/>
</dbReference>
<dbReference type="PANTHER" id="PTHR44688:SF16">
    <property type="entry name" value="DNA-BINDING TRANSCRIPTIONAL ACTIVATOR DEVR_DOSR"/>
    <property type="match status" value="1"/>
</dbReference>
<dbReference type="RefSeq" id="WP_264944375.1">
    <property type="nucleotide sequence ID" value="NZ_JAPDRA010000004.1"/>
</dbReference>
<dbReference type="SUPFAM" id="SSF46894">
    <property type="entry name" value="C-terminal effector domain of the bipartite response regulators"/>
    <property type="match status" value="1"/>
</dbReference>
<dbReference type="SMART" id="SM00421">
    <property type="entry name" value="HTH_LUXR"/>
    <property type="match status" value="1"/>
</dbReference>
<comment type="caution">
    <text evidence="5">The sequence shown here is derived from an EMBL/GenBank/DDBJ whole genome shotgun (WGS) entry which is preliminary data.</text>
</comment>
<feature type="domain" description="HTH luxR-type" evidence="4">
    <location>
        <begin position="177"/>
        <end position="242"/>
    </location>
</feature>
<dbReference type="Gene3D" id="3.30.450.80">
    <property type="entry name" value="Transcription factor LuxR-like, autoinducer-binding domain"/>
    <property type="match status" value="1"/>
</dbReference>
<dbReference type="InterPro" id="IPR016032">
    <property type="entry name" value="Sig_transdc_resp-reg_C-effctor"/>
</dbReference>
<evidence type="ECO:0000256" key="1">
    <source>
        <dbReference type="ARBA" id="ARBA00023015"/>
    </source>
</evidence>
<keyword evidence="2" id="KW-0238">DNA-binding</keyword>
<dbReference type="Pfam" id="PF00196">
    <property type="entry name" value="GerE"/>
    <property type="match status" value="1"/>
</dbReference>
<evidence type="ECO:0000313" key="5">
    <source>
        <dbReference type="EMBL" id="MFD0946572.1"/>
    </source>
</evidence>
<keyword evidence="3" id="KW-0804">Transcription</keyword>
<dbReference type="Pfam" id="PF03472">
    <property type="entry name" value="Autoind_bind"/>
    <property type="match status" value="1"/>
</dbReference>
<dbReference type="InterPro" id="IPR000792">
    <property type="entry name" value="Tscrpt_reg_LuxR_C"/>
</dbReference>
<accession>A0ABW3H605</accession>
<dbReference type="Proteomes" id="UP001596977">
    <property type="component" value="Unassembled WGS sequence"/>
</dbReference>
<proteinExistence type="predicted"/>
<dbReference type="CDD" id="cd06170">
    <property type="entry name" value="LuxR_C_like"/>
    <property type="match status" value="1"/>
</dbReference>
<sequence>MSQLEDVNSFIGKVRAISTADDLRLLMESITREMGFANYSLFQHVHSWDWNSQSALAISNYPTGWIEYFFSKQFNRFDPVLRAAQRTALGFRWDEIPRMLPLSPKQLRVLEAGRRSGMANGFTVPANIPGEATGSCSFVVPGNVALPERNLSMAHLIGGFGYEAARQLWTRQVGIVRRAGPARLTPRQHDCLVLVAQGKTDWEIAQVLGLKESTVNGYIDDAKAALGVTRRSQLVTRALYEGHICLSEALQ</sequence>
<keyword evidence="1" id="KW-0805">Transcription regulation</keyword>
<evidence type="ECO:0000256" key="2">
    <source>
        <dbReference type="ARBA" id="ARBA00023125"/>
    </source>
</evidence>
<gene>
    <name evidence="5" type="ORF">ACFQ1E_09505</name>
</gene>
<evidence type="ECO:0000259" key="4">
    <source>
        <dbReference type="PROSITE" id="PS50043"/>
    </source>
</evidence>
<dbReference type="InterPro" id="IPR036388">
    <property type="entry name" value="WH-like_DNA-bd_sf"/>
</dbReference>
<name>A0ABW3H605_9SPHN</name>
<dbReference type="SUPFAM" id="SSF75516">
    <property type="entry name" value="Pheromone-binding domain of LuxR-like quorum-sensing transcription factors"/>
    <property type="match status" value="1"/>
</dbReference>
<dbReference type="InterPro" id="IPR005143">
    <property type="entry name" value="TF_LuxR_autoind-bd_dom"/>
</dbReference>
<reference evidence="6" key="1">
    <citation type="journal article" date="2019" name="Int. J. Syst. Evol. Microbiol.">
        <title>The Global Catalogue of Microorganisms (GCM) 10K type strain sequencing project: providing services to taxonomists for standard genome sequencing and annotation.</title>
        <authorList>
            <consortium name="The Broad Institute Genomics Platform"/>
            <consortium name="The Broad Institute Genome Sequencing Center for Infectious Disease"/>
            <person name="Wu L."/>
            <person name="Ma J."/>
        </authorList>
    </citation>
    <scope>NUCLEOTIDE SEQUENCE [LARGE SCALE GENOMIC DNA]</scope>
    <source>
        <strain evidence="6">CCUG 62982</strain>
    </source>
</reference>
<dbReference type="PANTHER" id="PTHR44688">
    <property type="entry name" value="DNA-BINDING TRANSCRIPTIONAL ACTIVATOR DEVR_DOSR"/>
    <property type="match status" value="1"/>
</dbReference>
<dbReference type="Gene3D" id="1.10.10.10">
    <property type="entry name" value="Winged helix-like DNA-binding domain superfamily/Winged helix DNA-binding domain"/>
    <property type="match status" value="1"/>
</dbReference>
<keyword evidence="6" id="KW-1185">Reference proteome</keyword>
<protein>
    <submittedName>
        <fullName evidence="5">LuxR family transcriptional regulator</fullName>
    </submittedName>
</protein>
<dbReference type="EMBL" id="JBHTJG010000004">
    <property type="protein sequence ID" value="MFD0946572.1"/>
    <property type="molecule type" value="Genomic_DNA"/>
</dbReference>